<dbReference type="SMART" id="SM00346">
    <property type="entry name" value="HTH_ICLR"/>
    <property type="match status" value="1"/>
</dbReference>
<feature type="domain" description="IclR-ED" evidence="5">
    <location>
        <begin position="73"/>
        <end position="261"/>
    </location>
</feature>
<evidence type="ECO:0000259" key="5">
    <source>
        <dbReference type="PROSITE" id="PS51078"/>
    </source>
</evidence>
<evidence type="ECO:0000256" key="2">
    <source>
        <dbReference type="ARBA" id="ARBA00023125"/>
    </source>
</evidence>
<evidence type="ECO:0000313" key="6">
    <source>
        <dbReference type="EMBL" id="AII10640.1"/>
    </source>
</evidence>
<dbReference type="GO" id="GO:0045892">
    <property type="term" value="P:negative regulation of DNA-templated transcription"/>
    <property type="evidence" value="ECO:0007669"/>
    <property type="project" value="TreeGrafter"/>
</dbReference>
<dbReference type="InterPro" id="IPR029016">
    <property type="entry name" value="GAF-like_dom_sf"/>
</dbReference>
<dbReference type="Proteomes" id="UP000028488">
    <property type="component" value="Plasmid pPDG1"/>
</dbReference>
<evidence type="ECO:0000313" key="7">
    <source>
        <dbReference type="Proteomes" id="UP000028488"/>
    </source>
</evidence>
<dbReference type="Pfam" id="PF01614">
    <property type="entry name" value="IclR_C"/>
    <property type="match status" value="1"/>
</dbReference>
<dbReference type="InterPro" id="IPR005471">
    <property type="entry name" value="Tscrpt_reg_IclR_N"/>
</dbReference>
<dbReference type="PANTHER" id="PTHR30136:SF24">
    <property type="entry name" value="HTH-TYPE TRANSCRIPTIONAL REPRESSOR ALLR"/>
    <property type="match status" value="1"/>
</dbReference>
<dbReference type="EMBL" id="CP008948">
    <property type="protein sequence ID" value="AII10640.1"/>
    <property type="molecule type" value="Genomic_DNA"/>
</dbReference>
<keyword evidence="2" id="KW-0238">DNA-binding</keyword>
<gene>
    <name evidence="6" type="ORF">EP51_41135</name>
</gene>
<accession>A0A076EXC0</accession>
<sequence>MTEPQSGGTTLRTLTRGLEVLETIAAADGTMTAKAIARTLDLNLGTCYHILKTLQQDEFVIRLRNGAYVVGARAARLSKTVNLHTRPEPALSALLVGLNQKTRETVYISGWYHGVVTLQEWIAGSHILSVGNLDVGYSGNLHTRASCKAILAHLPSARVEAMLPPESFVPVTPNSITDFDAFAQELVTVKKNGFAVDNEEFEIGVSCIAAPFFDEDRNPVGAFAVSAPTTRFAKEMHVLAIHVRDAADRATAYLRTESTGATVTPLDNHRLA</sequence>
<dbReference type="Gene3D" id="1.10.10.10">
    <property type="entry name" value="Winged helix-like DNA-binding domain superfamily/Winged helix DNA-binding domain"/>
    <property type="match status" value="1"/>
</dbReference>
<protein>
    <submittedName>
        <fullName evidence="6">IclR family transcriptional regulator</fullName>
    </submittedName>
</protein>
<dbReference type="Gene3D" id="3.30.450.40">
    <property type="match status" value="1"/>
</dbReference>
<dbReference type="InterPro" id="IPR050707">
    <property type="entry name" value="HTH_MetabolicPath_Reg"/>
</dbReference>
<geneLocation type="plasmid" evidence="6 7">
    <name>pPDG1</name>
</geneLocation>
<reference evidence="6 7" key="1">
    <citation type="submission" date="2014-07" db="EMBL/GenBank/DDBJ databases">
        <title>Genome Sequence of Rhodococcus opacus Strain R7, a Biodegrader of Mono- and Polycyclic Aromatic Hydrocarbons.</title>
        <authorList>
            <person name="Di Gennaro P."/>
            <person name="Zampolli J."/>
            <person name="Presti I."/>
            <person name="Cappelletti M."/>
            <person name="D'Ursi P."/>
            <person name="Orro A."/>
            <person name="Mezzelani A."/>
            <person name="Milanesi L."/>
        </authorList>
    </citation>
    <scope>NUCLEOTIDE SEQUENCE [LARGE SCALE GENOMIC DNA]</scope>
    <source>
        <strain evidence="6 7">R7</strain>
        <plasmid evidence="6">pPDG1</plasmid>
    </source>
</reference>
<dbReference type="PROSITE" id="PS51077">
    <property type="entry name" value="HTH_ICLR"/>
    <property type="match status" value="1"/>
</dbReference>
<feature type="domain" description="HTH iclR-type" evidence="4">
    <location>
        <begin position="11"/>
        <end position="72"/>
    </location>
</feature>
<keyword evidence="1" id="KW-0805">Transcription regulation</keyword>
<dbReference type="InterPro" id="IPR036390">
    <property type="entry name" value="WH_DNA-bd_sf"/>
</dbReference>
<evidence type="ECO:0000256" key="1">
    <source>
        <dbReference type="ARBA" id="ARBA00023015"/>
    </source>
</evidence>
<dbReference type="SUPFAM" id="SSF55781">
    <property type="entry name" value="GAF domain-like"/>
    <property type="match status" value="1"/>
</dbReference>
<proteinExistence type="predicted"/>
<dbReference type="SUPFAM" id="SSF46785">
    <property type="entry name" value="Winged helix' DNA-binding domain"/>
    <property type="match status" value="1"/>
</dbReference>
<keyword evidence="6" id="KW-0614">Plasmid</keyword>
<dbReference type="Pfam" id="PF09339">
    <property type="entry name" value="HTH_IclR"/>
    <property type="match status" value="1"/>
</dbReference>
<dbReference type="AlphaFoldDB" id="A0A076EXC0"/>
<evidence type="ECO:0000259" key="4">
    <source>
        <dbReference type="PROSITE" id="PS51077"/>
    </source>
</evidence>
<dbReference type="PROSITE" id="PS51078">
    <property type="entry name" value="ICLR_ED"/>
    <property type="match status" value="1"/>
</dbReference>
<dbReference type="GO" id="GO:0003677">
    <property type="term" value="F:DNA binding"/>
    <property type="evidence" value="ECO:0007669"/>
    <property type="project" value="UniProtKB-KW"/>
</dbReference>
<keyword evidence="3" id="KW-0804">Transcription</keyword>
<evidence type="ECO:0000256" key="3">
    <source>
        <dbReference type="ARBA" id="ARBA00023163"/>
    </source>
</evidence>
<dbReference type="InterPro" id="IPR014757">
    <property type="entry name" value="Tscrpt_reg_IclR_C"/>
</dbReference>
<dbReference type="InterPro" id="IPR036388">
    <property type="entry name" value="WH-like_DNA-bd_sf"/>
</dbReference>
<dbReference type="PANTHER" id="PTHR30136">
    <property type="entry name" value="HELIX-TURN-HELIX TRANSCRIPTIONAL REGULATOR, ICLR FAMILY"/>
    <property type="match status" value="1"/>
</dbReference>
<dbReference type="GO" id="GO:0003700">
    <property type="term" value="F:DNA-binding transcription factor activity"/>
    <property type="evidence" value="ECO:0007669"/>
    <property type="project" value="TreeGrafter"/>
</dbReference>
<name>A0A076EXC0_RHOOP</name>
<dbReference type="RefSeq" id="WP_128642739.1">
    <property type="nucleotide sequence ID" value="NZ_CP008948.1"/>
</dbReference>
<organism evidence="6 7">
    <name type="scientific">Rhodococcus opacus</name>
    <name type="common">Nocardia opaca</name>
    <dbReference type="NCBI Taxonomy" id="37919"/>
    <lineage>
        <taxon>Bacteria</taxon>
        <taxon>Bacillati</taxon>
        <taxon>Actinomycetota</taxon>
        <taxon>Actinomycetes</taxon>
        <taxon>Mycobacteriales</taxon>
        <taxon>Nocardiaceae</taxon>
        <taxon>Rhodococcus</taxon>
    </lineage>
</organism>